<name>V6TU96_GIAIN</name>
<proteinExistence type="predicted"/>
<evidence type="ECO:0000313" key="1">
    <source>
        <dbReference type="EMBL" id="ESU40590.1"/>
    </source>
</evidence>
<gene>
    <name evidence="1" type="ORF">GSB_154997</name>
</gene>
<dbReference type="Proteomes" id="UP000018040">
    <property type="component" value="Unassembled WGS sequence"/>
</dbReference>
<reference evidence="2" key="1">
    <citation type="submission" date="2012-02" db="EMBL/GenBank/DDBJ databases">
        <title>Genome sequencing of Giardia lamblia Genotypes A2 and B isolates (DH and GS) and comparative analysis with the genomes of Genotypes A1 and E (WB and Pig).</title>
        <authorList>
            <person name="Adam R."/>
            <person name="Dahlstrom E."/>
            <person name="Martens C."/>
            <person name="Bruno D."/>
            <person name="Barbian K."/>
            <person name="Porcella S.F."/>
            <person name="Nash T."/>
        </authorList>
    </citation>
    <scope>NUCLEOTIDE SEQUENCE</scope>
    <source>
        <strain evidence="2">GS</strain>
    </source>
</reference>
<sequence>VLKPRGCYAYINYAHADMRMVFCTQDVLGWGVEIRQRRPQRHSGKRVSRRNVDALPRGRGWPYHSSELAMFEVSDINQGAALRQLKGFHTI</sequence>
<dbReference type="EMBL" id="AHHH01000199">
    <property type="protein sequence ID" value="ESU40590.1"/>
    <property type="molecule type" value="Genomic_DNA"/>
</dbReference>
<dbReference type="AlphaFoldDB" id="V6TU96"/>
<feature type="non-terminal residue" evidence="1">
    <location>
        <position position="1"/>
    </location>
</feature>
<protein>
    <submittedName>
        <fullName evidence="1">Calmodulin-binding protein sha1</fullName>
    </submittedName>
</protein>
<accession>V6TU96</accession>
<organism evidence="1 2">
    <name type="scientific">Giardia intestinalis</name>
    <name type="common">Giardia lamblia</name>
    <dbReference type="NCBI Taxonomy" id="5741"/>
    <lineage>
        <taxon>Eukaryota</taxon>
        <taxon>Metamonada</taxon>
        <taxon>Diplomonadida</taxon>
        <taxon>Hexamitidae</taxon>
        <taxon>Giardiinae</taxon>
        <taxon>Giardia</taxon>
    </lineage>
</organism>
<reference evidence="1 2" key="2">
    <citation type="journal article" date="2013" name="Genome Biol. Evol.">
        <title>Genome sequencing of Giardia lamblia genotypes A2 and B isolates (DH and GS) and comparative analysis with the genomes of genotypes A1 and E (WB and Pig).</title>
        <authorList>
            <person name="Adam R.D."/>
            <person name="Dahlstrom E.W."/>
            <person name="Martens C.A."/>
            <person name="Bruno D.P."/>
            <person name="Barbian K.D."/>
            <person name="Ricklefs S.M."/>
            <person name="Hernandez M.M."/>
            <person name="Narla N.P."/>
            <person name="Patel R.B."/>
            <person name="Porcella S.F."/>
            <person name="Nash T.E."/>
        </authorList>
    </citation>
    <scope>NUCLEOTIDE SEQUENCE [LARGE SCALE GENOMIC DNA]</scope>
    <source>
        <strain evidence="1 2">GS</strain>
    </source>
</reference>
<dbReference type="OrthoDB" id="411785at2759"/>
<evidence type="ECO:0000313" key="2">
    <source>
        <dbReference type="Proteomes" id="UP000018040"/>
    </source>
</evidence>
<comment type="caution">
    <text evidence="1">The sequence shown here is derived from an EMBL/GenBank/DDBJ whole genome shotgun (WGS) entry which is preliminary data.</text>
</comment>